<feature type="domain" description="Histidine kinase/HSP90-like ATPase" evidence="6">
    <location>
        <begin position="503"/>
        <end position="592"/>
    </location>
</feature>
<evidence type="ECO:0000256" key="3">
    <source>
        <dbReference type="ARBA" id="ARBA00023012"/>
    </source>
</evidence>
<keyword evidence="1" id="KW-0808">Transferase</keyword>
<dbReference type="Proteomes" id="UP000035425">
    <property type="component" value="Unassembled WGS sequence"/>
</dbReference>
<dbReference type="InterPro" id="IPR050482">
    <property type="entry name" value="Sensor_HK_TwoCompSys"/>
</dbReference>
<dbReference type="Pfam" id="PF13185">
    <property type="entry name" value="GAF_2"/>
    <property type="match status" value="2"/>
</dbReference>
<protein>
    <submittedName>
        <fullName evidence="7">Histidine kinase</fullName>
    </submittedName>
</protein>
<dbReference type="Gene3D" id="1.20.5.1930">
    <property type="match status" value="1"/>
</dbReference>
<dbReference type="Pfam" id="PF02518">
    <property type="entry name" value="HATPase_c"/>
    <property type="match status" value="1"/>
</dbReference>
<keyword evidence="2 7" id="KW-0418">Kinase</keyword>
<keyword evidence="8" id="KW-1185">Reference proteome</keyword>
<dbReference type="InterPro" id="IPR036890">
    <property type="entry name" value="HATPase_C_sf"/>
</dbReference>
<dbReference type="PANTHER" id="PTHR24421">
    <property type="entry name" value="NITRATE/NITRITE SENSOR PROTEIN NARX-RELATED"/>
    <property type="match status" value="1"/>
</dbReference>
<sequence length="592" mass="62931">MDDQETGKISTGVPDSAASASLPGDSSVEPVREMAFPAVARLELDELLAQLIDRAQDVIETQSRLRGLLRATRTVIADLSLEVVLRRIVEEACQLVDARYGALGVIAREGHLEQFIHVGMEPPLVEKIGQLPRGQGVLGLLTAQPQPLRLNDIATNPRAVGFPANHPPMQTFLGVPIRVRSEVFGNLYLTEKRNGRTFTAEDEELVLALAASAGIAIDNARLFDQAQRRQRWLQASADITRHVLGDGERPLNMIVSRARELAGADVAAILLSGEPSSHLTVEVADGDDAGVLQSRIIPMDGSLGGKAVRTCAPLLVSDAAAEASGNDPYTHGIGPLMIVPLAGSQVANGAVVLGRRHGATPFTDSDLDMAAAFAGHVATALEITQARAARERIVVLEDRDRIARDLHDHVMQRLYAVALGMQGLAAAEERPGPARRMATYVEDLDVTIREIRSTVFELRGRRTTAGSGLRARVASVVDAVSDAFGFAPYLRFEGPLDTAVDAAAGEHLLAVVREGLSNAARHARASSVEVIVGVTGGQLSVDVIDNGVGIGNTERRSGLANIRSRAEDLGGTFDLSAGPEGGTHLRWSVPLA</sequence>
<dbReference type="Pfam" id="PF07730">
    <property type="entry name" value="HisKA_3"/>
    <property type="match status" value="1"/>
</dbReference>
<comment type="caution">
    <text evidence="7">The sequence shown here is derived from an EMBL/GenBank/DDBJ whole genome shotgun (WGS) entry which is preliminary data.</text>
</comment>
<organism evidence="7 8">
    <name type="scientific">Protofrankia coriariae</name>
    <dbReference type="NCBI Taxonomy" id="1562887"/>
    <lineage>
        <taxon>Bacteria</taxon>
        <taxon>Bacillati</taxon>
        <taxon>Actinomycetota</taxon>
        <taxon>Actinomycetes</taxon>
        <taxon>Frankiales</taxon>
        <taxon>Frankiaceae</taxon>
        <taxon>Protofrankia</taxon>
    </lineage>
</organism>
<dbReference type="SMART" id="SM00387">
    <property type="entry name" value="HATPase_c"/>
    <property type="match status" value="1"/>
</dbReference>
<dbReference type="InterPro" id="IPR003018">
    <property type="entry name" value="GAF"/>
</dbReference>
<reference evidence="7 8" key="1">
    <citation type="submission" date="2014-12" db="EMBL/GenBank/DDBJ databases">
        <title>Frankia sp. BMG5.1 draft genome.</title>
        <authorList>
            <person name="Gtari M."/>
            <person name="Ghodhbane-Gtari F."/>
            <person name="Nouioui I."/>
            <person name="Ktari A."/>
            <person name="Hezbri K."/>
            <person name="Mimouni W."/>
            <person name="Sbissi I."/>
            <person name="Ayari A."/>
            <person name="Yamanaka T."/>
            <person name="Normand P."/>
            <person name="Tisa L.S."/>
            <person name="Boudabous A."/>
        </authorList>
    </citation>
    <scope>NUCLEOTIDE SEQUENCE [LARGE SCALE GENOMIC DNA]</scope>
    <source>
        <strain evidence="7 8">BMG5.1</strain>
    </source>
</reference>
<accession>A0ABR5F287</accession>
<dbReference type="GO" id="GO:0016301">
    <property type="term" value="F:kinase activity"/>
    <property type="evidence" value="ECO:0007669"/>
    <property type="project" value="UniProtKB-KW"/>
</dbReference>
<feature type="domain" description="GAF" evidence="5">
    <location>
        <begin position="246"/>
        <end position="391"/>
    </location>
</feature>
<feature type="region of interest" description="Disordered" evidence="4">
    <location>
        <begin position="1"/>
        <end position="27"/>
    </location>
</feature>
<gene>
    <name evidence="7" type="ORF">FrCorBMG51_15340</name>
</gene>
<evidence type="ECO:0000313" key="7">
    <source>
        <dbReference type="EMBL" id="KLL10798.1"/>
    </source>
</evidence>
<evidence type="ECO:0000313" key="8">
    <source>
        <dbReference type="Proteomes" id="UP000035425"/>
    </source>
</evidence>
<dbReference type="InterPro" id="IPR003594">
    <property type="entry name" value="HATPase_dom"/>
</dbReference>
<dbReference type="RefSeq" id="WP_047223750.1">
    <property type="nucleotide sequence ID" value="NZ_JWIO01000025.1"/>
</dbReference>
<dbReference type="InterPro" id="IPR011712">
    <property type="entry name" value="Sig_transdc_His_kin_sub3_dim/P"/>
</dbReference>
<evidence type="ECO:0000256" key="4">
    <source>
        <dbReference type="SAM" id="MobiDB-lite"/>
    </source>
</evidence>
<dbReference type="Gene3D" id="3.30.450.40">
    <property type="match status" value="2"/>
</dbReference>
<evidence type="ECO:0000259" key="6">
    <source>
        <dbReference type="SMART" id="SM00387"/>
    </source>
</evidence>
<evidence type="ECO:0000256" key="1">
    <source>
        <dbReference type="ARBA" id="ARBA00022679"/>
    </source>
</evidence>
<evidence type="ECO:0000259" key="5">
    <source>
        <dbReference type="SMART" id="SM00065"/>
    </source>
</evidence>
<dbReference type="PANTHER" id="PTHR24421:SF56">
    <property type="entry name" value="OXYGEN SENSOR HISTIDINE KINASE RESPONSE REGULATOR DOST"/>
    <property type="match status" value="1"/>
</dbReference>
<dbReference type="SUPFAM" id="SSF55781">
    <property type="entry name" value="GAF domain-like"/>
    <property type="match status" value="2"/>
</dbReference>
<evidence type="ECO:0000256" key="2">
    <source>
        <dbReference type="ARBA" id="ARBA00022777"/>
    </source>
</evidence>
<feature type="domain" description="GAF" evidence="5">
    <location>
        <begin position="80"/>
        <end position="227"/>
    </location>
</feature>
<proteinExistence type="predicted"/>
<dbReference type="SMART" id="SM00065">
    <property type="entry name" value="GAF"/>
    <property type="match status" value="2"/>
</dbReference>
<dbReference type="InterPro" id="IPR029016">
    <property type="entry name" value="GAF-like_dom_sf"/>
</dbReference>
<dbReference type="CDD" id="cd16917">
    <property type="entry name" value="HATPase_UhpB-NarQ-NarX-like"/>
    <property type="match status" value="1"/>
</dbReference>
<dbReference type="Gene3D" id="3.30.565.10">
    <property type="entry name" value="Histidine kinase-like ATPase, C-terminal domain"/>
    <property type="match status" value="1"/>
</dbReference>
<name>A0ABR5F287_9ACTN</name>
<dbReference type="SUPFAM" id="SSF55874">
    <property type="entry name" value="ATPase domain of HSP90 chaperone/DNA topoisomerase II/histidine kinase"/>
    <property type="match status" value="1"/>
</dbReference>
<dbReference type="EMBL" id="JWIO01000025">
    <property type="protein sequence ID" value="KLL10798.1"/>
    <property type="molecule type" value="Genomic_DNA"/>
</dbReference>
<keyword evidence="3" id="KW-0902">Two-component regulatory system</keyword>